<evidence type="ECO:0000313" key="2">
    <source>
        <dbReference type="Proteomes" id="UP001289645"/>
    </source>
</evidence>
<dbReference type="Proteomes" id="UP001289645">
    <property type="component" value="Unassembled WGS sequence"/>
</dbReference>
<keyword evidence="2" id="KW-1185">Reference proteome</keyword>
<reference evidence="1 2" key="1">
    <citation type="journal article" date="2021" name="Chemosphere">
        <title>Bioballs carrying a syntrophic Rhodococcus and Mycolicibacterium consortium for simultaneous sorption and biodegradation of fuel oil in contaminated freshwater.</title>
        <authorList>
            <person name="Naloka K."/>
            <person name="Polrit D."/>
            <person name="Muangchinda C."/>
            <person name="Thoetkiattikul H."/>
            <person name="Pinyakong O."/>
        </authorList>
    </citation>
    <scope>NUCLEOTIDE SEQUENCE [LARGE SCALE GENOMIC DNA]</scope>
    <source>
        <strain evidence="1 2">J101</strain>
    </source>
</reference>
<feature type="non-terminal residue" evidence="1">
    <location>
        <position position="1"/>
    </location>
</feature>
<organism evidence="1 2">
    <name type="scientific">Mycolicibacterium parafortuitum</name>
    <name type="common">Mycobacterium parafortuitum</name>
    <dbReference type="NCBI Taxonomy" id="39692"/>
    <lineage>
        <taxon>Bacteria</taxon>
        <taxon>Bacillati</taxon>
        <taxon>Actinomycetota</taxon>
        <taxon>Actinomycetes</taxon>
        <taxon>Mycobacteriales</taxon>
        <taxon>Mycobacteriaceae</taxon>
        <taxon>Mycolicibacterium</taxon>
    </lineage>
</organism>
<proteinExistence type="predicted"/>
<protein>
    <submittedName>
        <fullName evidence="1">Uncharacterized protein</fullName>
    </submittedName>
</protein>
<evidence type="ECO:0000313" key="1">
    <source>
        <dbReference type="EMBL" id="MDZ5088428.1"/>
    </source>
</evidence>
<sequence length="76" mass="8224">VCPYHHRLHHAGGITLTGPAHQLVVTDADGQVLTNASLARPPTQPPPAVAPCTGPTGERADWWWYEPFQPQPPPTN</sequence>
<dbReference type="EMBL" id="JAOXLN010000033">
    <property type="protein sequence ID" value="MDZ5088428.1"/>
    <property type="molecule type" value="Genomic_DNA"/>
</dbReference>
<accession>A0ACC6MN58</accession>
<gene>
    <name evidence="1" type="ORF">OHX15_23800</name>
</gene>
<comment type="caution">
    <text evidence="1">The sequence shown here is derived from an EMBL/GenBank/DDBJ whole genome shotgun (WGS) entry which is preliminary data.</text>
</comment>
<name>A0ACC6MN58_MYCPF</name>